<name>A0ABD2QG72_9PLAT</name>
<evidence type="ECO:0000313" key="3">
    <source>
        <dbReference type="Proteomes" id="UP001626550"/>
    </source>
</evidence>
<proteinExistence type="predicted"/>
<reference evidence="2 3" key="1">
    <citation type="submission" date="2024-11" db="EMBL/GenBank/DDBJ databases">
        <title>Adaptive evolution of stress response genes in parasites aligns with host niche diversity.</title>
        <authorList>
            <person name="Hahn C."/>
            <person name="Resl P."/>
        </authorList>
    </citation>
    <scope>NUCLEOTIDE SEQUENCE [LARGE SCALE GENOMIC DNA]</scope>
    <source>
        <strain evidence="2">EGGRZ-B1_66</strain>
        <tissue evidence="2">Body</tissue>
    </source>
</reference>
<organism evidence="2 3">
    <name type="scientific">Cichlidogyrus casuarinus</name>
    <dbReference type="NCBI Taxonomy" id="1844966"/>
    <lineage>
        <taxon>Eukaryota</taxon>
        <taxon>Metazoa</taxon>
        <taxon>Spiralia</taxon>
        <taxon>Lophotrochozoa</taxon>
        <taxon>Platyhelminthes</taxon>
        <taxon>Monogenea</taxon>
        <taxon>Monopisthocotylea</taxon>
        <taxon>Dactylogyridea</taxon>
        <taxon>Ancyrocephalidae</taxon>
        <taxon>Cichlidogyrus</taxon>
    </lineage>
</organism>
<evidence type="ECO:0000256" key="1">
    <source>
        <dbReference type="SAM" id="MobiDB-lite"/>
    </source>
</evidence>
<dbReference type="Proteomes" id="UP001626550">
    <property type="component" value="Unassembled WGS sequence"/>
</dbReference>
<accession>A0ABD2QG72</accession>
<dbReference type="EMBL" id="JBJKFK010000233">
    <property type="protein sequence ID" value="KAL3318534.1"/>
    <property type="molecule type" value="Genomic_DNA"/>
</dbReference>
<gene>
    <name evidence="2" type="ORF">Ciccas_002812</name>
</gene>
<feature type="region of interest" description="Disordered" evidence="1">
    <location>
        <begin position="108"/>
        <end position="127"/>
    </location>
</feature>
<evidence type="ECO:0000313" key="2">
    <source>
        <dbReference type="EMBL" id="KAL3318534.1"/>
    </source>
</evidence>
<keyword evidence="3" id="KW-1185">Reference proteome</keyword>
<protein>
    <submittedName>
        <fullName evidence="2">Uncharacterized protein</fullName>
    </submittedName>
</protein>
<sequence>MTNHPQNILEEVTDDAPFIFINHQDLIDLVGRMQGINNTDVTSLNQLTGLESRAVYIPISYQRDRTEQIYDLKILLDDYEKYHPNLLDLIQQQILEKDDAKYRRRNLRRNNMKSTDMRPTKVIPKKR</sequence>
<dbReference type="AlphaFoldDB" id="A0ABD2QG72"/>
<comment type="caution">
    <text evidence="2">The sequence shown here is derived from an EMBL/GenBank/DDBJ whole genome shotgun (WGS) entry which is preliminary data.</text>
</comment>